<dbReference type="SUPFAM" id="SSF46689">
    <property type="entry name" value="Homeodomain-like"/>
    <property type="match status" value="1"/>
</dbReference>
<dbReference type="Gene3D" id="3.40.50.10490">
    <property type="entry name" value="Glucose-6-phosphate isomerase like protein, domain 1"/>
    <property type="match status" value="1"/>
</dbReference>
<dbReference type="SUPFAM" id="SSF53697">
    <property type="entry name" value="SIS domain"/>
    <property type="match status" value="1"/>
</dbReference>
<dbReference type="InterPro" id="IPR036388">
    <property type="entry name" value="WH-like_DNA-bd_sf"/>
</dbReference>
<dbReference type="Gene3D" id="1.10.10.10">
    <property type="entry name" value="Winged helix-like DNA-binding domain superfamily/Winged helix DNA-binding domain"/>
    <property type="match status" value="1"/>
</dbReference>
<dbReference type="GO" id="GO:0097367">
    <property type="term" value="F:carbohydrate derivative binding"/>
    <property type="evidence" value="ECO:0007669"/>
    <property type="project" value="InterPro"/>
</dbReference>
<dbReference type="Pfam" id="PF01418">
    <property type="entry name" value="HTH_6"/>
    <property type="match status" value="1"/>
</dbReference>
<evidence type="ECO:0000259" key="1">
    <source>
        <dbReference type="PROSITE" id="PS51071"/>
    </source>
</evidence>
<dbReference type="GO" id="GO:0003700">
    <property type="term" value="F:DNA-binding transcription factor activity"/>
    <property type="evidence" value="ECO:0007669"/>
    <property type="project" value="InterPro"/>
</dbReference>
<dbReference type="InterPro" id="IPR047640">
    <property type="entry name" value="RpiR-like"/>
</dbReference>
<gene>
    <name evidence="2" type="ORF">SAMN05192555_10868</name>
</gene>
<dbReference type="InterPro" id="IPR000281">
    <property type="entry name" value="HTH_RpiR"/>
</dbReference>
<dbReference type="PANTHER" id="PTHR30514">
    <property type="entry name" value="GLUCOKINASE"/>
    <property type="match status" value="1"/>
</dbReference>
<dbReference type="AlphaFoldDB" id="A0A1G9PDD6"/>
<dbReference type="Proteomes" id="UP000199107">
    <property type="component" value="Unassembled WGS sequence"/>
</dbReference>
<dbReference type="RefSeq" id="WP_089658645.1">
    <property type="nucleotide sequence ID" value="NZ_FNGH01000008.1"/>
</dbReference>
<protein>
    <submittedName>
        <fullName evidence="2">Transcriptional regulator, RpiR family</fullName>
    </submittedName>
</protein>
<dbReference type="EMBL" id="FNGH01000008">
    <property type="protein sequence ID" value="SDL96768.1"/>
    <property type="molecule type" value="Genomic_DNA"/>
</dbReference>
<feature type="domain" description="HTH rpiR-type" evidence="1">
    <location>
        <begin position="6"/>
        <end position="82"/>
    </location>
</feature>
<sequence>MNAKNPSFVSLVKAALPTLHPSERRLAEFILTFPGELASYTATELAGLAGVSNATVTRFIKKLGYRSFEEARQHVRDNREEGAALLRVEGHAQAASDDLLHRHIHQAVKNLDHASQHLSQAMLDEVAAAMLAARRVWVMGFRSSHPFAEYLNWQILQVIEHTALLPRAGETLAESLVSITPDDCVILFGLKRRTADLDAVLAQLERSGAEVLYITDESAPSNERVRWHAVCRTAAAGPLFNHVAVLALCHFLATRVIELSGAEGRRRLTGIEAIHEALDELQ</sequence>
<evidence type="ECO:0000313" key="3">
    <source>
        <dbReference type="Proteomes" id="UP000199107"/>
    </source>
</evidence>
<dbReference type="InterPro" id="IPR001347">
    <property type="entry name" value="SIS_dom"/>
</dbReference>
<dbReference type="GO" id="GO:0003677">
    <property type="term" value="F:DNA binding"/>
    <property type="evidence" value="ECO:0007669"/>
    <property type="project" value="InterPro"/>
</dbReference>
<dbReference type="GO" id="GO:1901135">
    <property type="term" value="P:carbohydrate derivative metabolic process"/>
    <property type="evidence" value="ECO:0007669"/>
    <property type="project" value="InterPro"/>
</dbReference>
<keyword evidence="3" id="KW-1185">Reference proteome</keyword>
<organism evidence="2 3">
    <name type="scientific">Franzmannia pantelleriensis</name>
    <dbReference type="NCBI Taxonomy" id="48727"/>
    <lineage>
        <taxon>Bacteria</taxon>
        <taxon>Pseudomonadati</taxon>
        <taxon>Pseudomonadota</taxon>
        <taxon>Gammaproteobacteria</taxon>
        <taxon>Oceanospirillales</taxon>
        <taxon>Halomonadaceae</taxon>
        <taxon>Franzmannia</taxon>
    </lineage>
</organism>
<dbReference type="InterPro" id="IPR046348">
    <property type="entry name" value="SIS_dom_sf"/>
</dbReference>
<dbReference type="STRING" id="48727.SAMN05192555_10868"/>
<evidence type="ECO:0000313" key="2">
    <source>
        <dbReference type="EMBL" id="SDL96768.1"/>
    </source>
</evidence>
<dbReference type="InterPro" id="IPR009057">
    <property type="entry name" value="Homeodomain-like_sf"/>
</dbReference>
<name>A0A1G9PDD6_9GAMM</name>
<reference evidence="3" key="1">
    <citation type="submission" date="2016-10" db="EMBL/GenBank/DDBJ databases">
        <authorList>
            <person name="Varghese N."/>
            <person name="Submissions S."/>
        </authorList>
    </citation>
    <scope>NUCLEOTIDE SEQUENCE [LARGE SCALE GENOMIC DNA]</scope>
    <source>
        <strain evidence="3">AAP</strain>
    </source>
</reference>
<dbReference type="OrthoDB" id="3237351at2"/>
<dbReference type="PANTHER" id="PTHR30514:SF18">
    <property type="entry name" value="RPIR-FAMILY TRANSCRIPTIONAL REGULATOR"/>
    <property type="match status" value="1"/>
</dbReference>
<dbReference type="Pfam" id="PF01380">
    <property type="entry name" value="SIS"/>
    <property type="match status" value="1"/>
</dbReference>
<accession>A0A1G9PDD6</accession>
<dbReference type="PROSITE" id="PS51071">
    <property type="entry name" value="HTH_RPIR"/>
    <property type="match status" value="1"/>
</dbReference>
<proteinExistence type="predicted"/>